<dbReference type="AlphaFoldDB" id="A0A1F6BW65"/>
<reference evidence="1 2" key="1">
    <citation type="journal article" date="2016" name="Nat. Commun.">
        <title>Thousands of microbial genomes shed light on interconnected biogeochemical processes in an aquifer system.</title>
        <authorList>
            <person name="Anantharaman K."/>
            <person name="Brown C.T."/>
            <person name="Hug L.A."/>
            <person name="Sharon I."/>
            <person name="Castelle C.J."/>
            <person name="Probst A.J."/>
            <person name="Thomas B.C."/>
            <person name="Singh A."/>
            <person name="Wilkins M.J."/>
            <person name="Karaoz U."/>
            <person name="Brodie E.L."/>
            <person name="Williams K.H."/>
            <person name="Hubbard S.S."/>
            <person name="Banfield J.F."/>
        </authorList>
    </citation>
    <scope>NUCLEOTIDE SEQUENCE [LARGE SCALE GENOMIC DNA]</scope>
</reference>
<dbReference type="PANTHER" id="PTHR41774:SF1">
    <property type="entry name" value="NGG1P INTERACTING FACTOR NIF3"/>
    <property type="match status" value="1"/>
</dbReference>
<dbReference type="InterPro" id="IPR015867">
    <property type="entry name" value="N-reg_PII/ATP_PRibTrfase_C"/>
</dbReference>
<gene>
    <name evidence="1" type="ORF">A2118_00715</name>
</gene>
<dbReference type="InterPro" id="IPR036069">
    <property type="entry name" value="DUF34/NIF3_sf"/>
</dbReference>
<dbReference type="PANTHER" id="PTHR41774">
    <property type="match status" value="1"/>
</dbReference>
<dbReference type="SUPFAM" id="SSF102705">
    <property type="entry name" value="NIF3 (NGG1p interacting factor 3)-like"/>
    <property type="match status" value="1"/>
</dbReference>
<dbReference type="Gene3D" id="3.30.70.120">
    <property type="match status" value="1"/>
</dbReference>
<proteinExistence type="predicted"/>
<sequence length="105" mass="11637">MSKYKIIVYVPLSHADAIREAMGKAGAGKSEKYSFASFSSRGVGRFKPEIGAQPAIGEVGKMEEVEEEKIETFCDSEVLSLVIAATRRAHPYEEPAIDVWQIESW</sequence>
<evidence type="ECO:0000313" key="1">
    <source>
        <dbReference type="EMBL" id="OGG41068.1"/>
    </source>
</evidence>
<evidence type="ECO:0008006" key="3">
    <source>
        <dbReference type="Google" id="ProtNLM"/>
    </source>
</evidence>
<name>A0A1F6BW65_9BACT</name>
<evidence type="ECO:0000313" key="2">
    <source>
        <dbReference type="Proteomes" id="UP000179014"/>
    </source>
</evidence>
<dbReference type="EMBL" id="MFKN01000016">
    <property type="protein sequence ID" value="OGG41068.1"/>
    <property type="molecule type" value="Genomic_DNA"/>
</dbReference>
<dbReference type="Proteomes" id="UP000179014">
    <property type="component" value="Unassembled WGS sequence"/>
</dbReference>
<organism evidence="1 2">
    <name type="scientific">Candidatus Kaiserbacteria bacterium GWA2_50_9</name>
    <dbReference type="NCBI Taxonomy" id="1798474"/>
    <lineage>
        <taxon>Bacteria</taxon>
        <taxon>Candidatus Kaiseribacteriota</taxon>
    </lineage>
</organism>
<protein>
    <recommendedName>
        <fullName evidence="3">NGG1p interacting factor NIF3</fullName>
    </recommendedName>
</protein>
<accession>A0A1F6BW65</accession>
<dbReference type="STRING" id="1798474.A2118_00715"/>
<comment type="caution">
    <text evidence="1">The sequence shown here is derived from an EMBL/GenBank/DDBJ whole genome shotgun (WGS) entry which is preliminary data.</text>
</comment>